<dbReference type="PROSITE" id="PS50084">
    <property type="entry name" value="KH_TYPE_1"/>
    <property type="match status" value="1"/>
</dbReference>
<evidence type="ECO:0000256" key="3">
    <source>
        <dbReference type="ARBA" id="ARBA00022679"/>
    </source>
</evidence>
<dbReference type="EC" id="2.7.7.8" evidence="6"/>
<sequence>MEKKVQMDLGGRPFILETGRLAKQANAAVTVRYGDTVVLCTVTASSEPKDLDFFPLTVNYEERLYSVGKIPGGFIKREGRPSEKAILASRLTDRPIRPLFPEGFRNDVQIVSLVMSVDQECSPEMAAMIGTSAALSISDVPFDGPVGGVIVGRIDGQFLINPTTEQAEKSDIHLIVAGTKDAIMMVEAGADEVPEDVMLEAIMYGHDEIKKIVAVIEQFTQEAGKPKKEAKIHIIDAEVSGSVRDFAQARLIDAIKIEEKHARQDAIDAINGEAVDHFKEVYAETPEKMGDVKETLYDIVKEEVRRLITHDKVRPDGRGLDEIRPIECDINLLPRTHGSGLFTRGQTQALSVCTLGPLGDVQILDGLDLTETKRFMHHYNFPPFSVGEARPLRPPGRREIGHGALGERALESIIPSEVDFPYTIRLVSEVLESNGSSSQASICASTLALMDAGVPIKAPVAGIAMGLIKDGEHFAILSDIQGMEDHLGDMDFKVAGTAKGITALQMDIKIAGINRSILEQSLAQAKEGRMFILNKMLTLINEPKKSLSPYAPKILTMHINPDKIRDVIGAGGKIINKIIEETGVKIDIEQDGRVFIASSNEEMNDKARSIIEGIVKEVVIGETYLGTVKRVEKFGAFVEILPGKEGLVHISQLSTDRVAKVEDVVNIGDSITVKVTEIDNQGRINLSRKATLTSQIPTQS</sequence>
<dbReference type="InterPro" id="IPR020568">
    <property type="entry name" value="Ribosomal_Su5_D2-typ_SF"/>
</dbReference>
<dbReference type="EMBL" id="JAGGLB010000008">
    <property type="protein sequence ID" value="MBP1991287.1"/>
    <property type="molecule type" value="Genomic_DNA"/>
</dbReference>
<dbReference type="SMART" id="SM00322">
    <property type="entry name" value="KH"/>
    <property type="match status" value="1"/>
</dbReference>
<dbReference type="GO" id="GO:0004654">
    <property type="term" value="F:polyribonucleotide nucleotidyltransferase activity"/>
    <property type="evidence" value="ECO:0007669"/>
    <property type="project" value="UniProtKB-EC"/>
</dbReference>
<keyword evidence="6" id="KW-0479">Metal-binding</keyword>
<dbReference type="CDD" id="cd04472">
    <property type="entry name" value="S1_PNPase"/>
    <property type="match status" value="1"/>
</dbReference>
<dbReference type="InterPro" id="IPR015847">
    <property type="entry name" value="ExoRNase_PH_dom2"/>
</dbReference>
<dbReference type="HAMAP" id="MF_01595">
    <property type="entry name" value="PNPase"/>
    <property type="match status" value="1"/>
</dbReference>
<dbReference type="Gene3D" id="2.40.50.140">
    <property type="entry name" value="Nucleic acid-binding proteins"/>
    <property type="match status" value="1"/>
</dbReference>
<proteinExistence type="inferred from homology"/>
<comment type="subcellular location">
    <subcellularLocation>
        <location evidence="6">Cytoplasm</location>
    </subcellularLocation>
</comment>
<dbReference type="SUPFAM" id="SSF55666">
    <property type="entry name" value="Ribonuclease PH domain 2-like"/>
    <property type="match status" value="2"/>
</dbReference>
<dbReference type="InterPro" id="IPR027408">
    <property type="entry name" value="PNPase/RNase_PH_dom_sf"/>
</dbReference>
<comment type="function">
    <text evidence="6">Involved in mRNA degradation. Catalyzes the phosphorolysis of single-stranded polyribonucleotides processively in the 3'- to 5'-direction.</text>
</comment>
<dbReference type="InterPro" id="IPR036345">
    <property type="entry name" value="ExoRNase_PH_dom2_sf"/>
</dbReference>
<protein>
    <recommendedName>
        <fullName evidence="6">Polyribonucleotide nucleotidyltransferase</fullName>
        <ecNumber evidence="6">2.7.7.8</ecNumber>
    </recommendedName>
    <alternativeName>
        <fullName evidence="6">Polynucleotide phosphorylase</fullName>
        <shortName evidence="6">PNPase</shortName>
    </alternativeName>
</protein>
<dbReference type="Pfam" id="PF00575">
    <property type="entry name" value="S1"/>
    <property type="match status" value="1"/>
</dbReference>
<dbReference type="Pfam" id="PF03726">
    <property type="entry name" value="PNPase"/>
    <property type="match status" value="1"/>
</dbReference>
<dbReference type="PANTHER" id="PTHR11252:SF0">
    <property type="entry name" value="POLYRIBONUCLEOTIDE NUCLEOTIDYLTRANSFERASE 1, MITOCHONDRIAL"/>
    <property type="match status" value="1"/>
</dbReference>
<dbReference type="CDD" id="cd11363">
    <property type="entry name" value="RNase_PH_PNPase_1"/>
    <property type="match status" value="1"/>
</dbReference>
<comment type="similarity">
    <text evidence="1 6">Belongs to the polyribonucleotide nucleotidyltransferase family.</text>
</comment>
<dbReference type="InterPro" id="IPR004087">
    <property type="entry name" value="KH_dom"/>
</dbReference>
<dbReference type="NCBIfam" id="NF008805">
    <property type="entry name" value="PRK11824.1"/>
    <property type="match status" value="1"/>
</dbReference>
<evidence type="ECO:0000256" key="4">
    <source>
        <dbReference type="ARBA" id="ARBA00022695"/>
    </source>
</evidence>
<dbReference type="PIRSF" id="PIRSF005499">
    <property type="entry name" value="PNPase"/>
    <property type="match status" value="1"/>
</dbReference>
<dbReference type="InterPro" id="IPR012340">
    <property type="entry name" value="NA-bd_OB-fold"/>
</dbReference>
<evidence type="ECO:0000259" key="7">
    <source>
        <dbReference type="PROSITE" id="PS50126"/>
    </source>
</evidence>
<name>A0ABS4IUN2_9BACL</name>
<dbReference type="PANTHER" id="PTHR11252">
    <property type="entry name" value="POLYRIBONUCLEOTIDE NUCLEOTIDYLTRANSFERASE"/>
    <property type="match status" value="1"/>
</dbReference>
<organism evidence="8 9">
    <name type="scientific">Paenibacillus eucommiae</name>
    <dbReference type="NCBI Taxonomy" id="1355755"/>
    <lineage>
        <taxon>Bacteria</taxon>
        <taxon>Bacillati</taxon>
        <taxon>Bacillota</taxon>
        <taxon>Bacilli</taxon>
        <taxon>Bacillales</taxon>
        <taxon>Paenibacillaceae</taxon>
        <taxon>Paenibacillus</taxon>
    </lineage>
</organism>
<keyword evidence="6" id="KW-0460">Magnesium</keyword>
<dbReference type="InterPro" id="IPR003029">
    <property type="entry name" value="S1_domain"/>
</dbReference>
<dbReference type="NCBIfam" id="TIGR03591">
    <property type="entry name" value="polynuc_phos"/>
    <property type="match status" value="1"/>
</dbReference>
<feature type="binding site" evidence="6">
    <location>
        <position position="485"/>
    </location>
    <ligand>
        <name>Mg(2+)</name>
        <dbReference type="ChEBI" id="CHEBI:18420"/>
    </ligand>
</feature>
<dbReference type="SUPFAM" id="SSF54791">
    <property type="entry name" value="Eukaryotic type KH-domain (KH-domain type I)"/>
    <property type="match status" value="1"/>
</dbReference>
<dbReference type="SMART" id="SM00316">
    <property type="entry name" value="S1"/>
    <property type="match status" value="1"/>
</dbReference>
<dbReference type="Proteomes" id="UP001519287">
    <property type="component" value="Unassembled WGS sequence"/>
</dbReference>
<dbReference type="Pfam" id="PF00013">
    <property type="entry name" value="KH_1"/>
    <property type="match status" value="1"/>
</dbReference>
<evidence type="ECO:0000256" key="2">
    <source>
        <dbReference type="ARBA" id="ARBA00022490"/>
    </source>
</evidence>
<dbReference type="InterPro" id="IPR015848">
    <property type="entry name" value="PNPase_PH_RNA-bd_bac/org-type"/>
</dbReference>
<keyword evidence="4 6" id="KW-0548">Nucleotidyltransferase</keyword>
<dbReference type="CDD" id="cd11364">
    <property type="entry name" value="RNase_PH_PNPase_2"/>
    <property type="match status" value="1"/>
</dbReference>
<dbReference type="PROSITE" id="PS50126">
    <property type="entry name" value="S1"/>
    <property type="match status" value="1"/>
</dbReference>
<dbReference type="Pfam" id="PF03725">
    <property type="entry name" value="RNase_PH_C"/>
    <property type="match status" value="1"/>
</dbReference>
<keyword evidence="2 6" id="KW-0963">Cytoplasm</keyword>
<feature type="domain" description="S1 motif" evidence="7">
    <location>
        <begin position="621"/>
        <end position="689"/>
    </location>
</feature>
<dbReference type="RefSeq" id="WP_209972043.1">
    <property type="nucleotide sequence ID" value="NZ_JAGGLB010000008.1"/>
</dbReference>
<evidence type="ECO:0000256" key="5">
    <source>
        <dbReference type="ARBA" id="ARBA00022884"/>
    </source>
</evidence>
<keyword evidence="9" id="KW-1185">Reference proteome</keyword>
<comment type="caution">
    <text evidence="8">The sequence shown here is derived from an EMBL/GenBank/DDBJ whole genome shotgun (WGS) entry which is preliminary data.</text>
</comment>
<dbReference type="Pfam" id="PF01138">
    <property type="entry name" value="RNase_PH"/>
    <property type="match status" value="2"/>
</dbReference>
<evidence type="ECO:0000313" key="8">
    <source>
        <dbReference type="EMBL" id="MBP1991287.1"/>
    </source>
</evidence>
<comment type="catalytic activity">
    <reaction evidence="6">
        <text>RNA(n+1) + phosphate = RNA(n) + a ribonucleoside 5'-diphosphate</text>
        <dbReference type="Rhea" id="RHEA:22096"/>
        <dbReference type="Rhea" id="RHEA-COMP:14527"/>
        <dbReference type="Rhea" id="RHEA-COMP:17342"/>
        <dbReference type="ChEBI" id="CHEBI:43474"/>
        <dbReference type="ChEBI" id="CHEBI:57930"/>
        <dbReference type="ChEBI" id="CHEBI:140395"/>
        <dbReference type="EC" id="2.7.7.8"/>
    </reaction>
</comment>
<dbReference type="SUPFAM" id="SSF54211">
    <property type="entry name" value="Ribosomal protein S5 domain 2-like"/>
    <property type="match status" value="2"/>
</dbReference>
<dbReference type="SUPFAM" id="SSF50249">
    <property type="entry name" value="Nucleic acid-binding proteins"/>
    <property type="match status" value="1"/>
</dbReference>
<evidence type="ECO:0000313" key="9">
    <source>
        <dbReference type="Proteomes" id="UP001519287"/>
    </source>
</evidence>
<keyword evidence="5 6" id="KW-0694">RNA-binding</keyword>
<dbReference type="InterPro" id="IPR004088">
    <property type="entry name" value="KH_dom_type_1"/>
</dbReference>
<reference evidence="8 9" key="1">
    <citation type="submission" date="2021-03" db="EMBL/GenBank/DDBJ databases">
        <title>Genomic Encyclopedia of Type Strains, Phase IV (KMG-IV): sequencing the most valuable type-strain genomes for metagenomic binning, comparative biology and taxonomic classification.</title>
        <authorList>
            <person name="Goeker M."/>
        </authorList>
    </citation>
    <scope>NUCLEOTIDE SEQUENCE [LARGE SCALE GENOMIC DNA]</scope>
    <source>
        <strain evidence="8 9">DSM 26048</strain>
    </source>
</reference>
<keyword evidence="3 6" id="KW-0808">Transferase</keyword>
<dbReference type="InterPro" id="IPR001247">
    <property type="entry name" value="ExoRNase_PH_dom1"/>
</dbReference>
<evidence type="ECO:0000256" key="6">
    <source>
        <dbReference type="HAMAP-Rule" id="MF_01595"/>
    </source>
</evidence>
<accession>A0ABS4IUN2</accession>
<gene>
    <name evidence="6" type="primary">pnp</name>
    <name evidence="8" type="ORF">J2Z66_002894</name>
</gene>
<dbReference type="Gene3D" id="3.30.1370.10">
    <property type="entry name" value="K Homology domain, type 1"/>
    <property type="match status" value="1"/>
</dbReference>
<dbReference type="Gene3D" id="3.30.230.70">
    <property type="entry name" value="GHMP Kinase, N-terminal domain"/>
    <property type="match status" value="2"/>
</dbReference>
<feature type="binding site" evidence="6">
    <location>
        <position position="491"/>
    </location>
    <ligand>
        <name>Mg(2+)</name>
        <dbReference type="ChEBI" id="CHEBI:18420"/>
    </ligand>
</feature>
<comment type="cofactor">
    <cofactor evidence="6">
        <name>Mg(2+)</name>
        <dbReference type="ChEBI" id="CHEBI:18420"/>
    </cofactor>
</comment>
<dbReference type="InterPro" id="IPR036612">
    <property type="entry name" value="KH_dom_type_1_sf"/>
</dbReference>
<dbReference type="InterPro" id="IPR012162">
    <property type="entry name" value="PNPase"/>
</dbReference>
<evidence type="ECO:0000256" key="1">
    <source>
        <dbReference type="ARBA" id="ARBA00007404"/>
    </source>
</evidence>
<dbReference type="CDD" id="cd02393">
    <property type="entry name" value="KH-I_PNPase"/>
    <property type="match status" value="1"/>
</dbReference>